<protein>
    <submittedName>
        <fullName evidence="2">Uncharacterized protein</fullName>
    </submittedName>
</protein>
<keyword evidence="1" id="KW-0812">Transmembrane</keyword>
<name>A0A1X7KQ17_9BACT</name>
<gene>
    <name evidence="2" type="ORF">SAMN05661096_02992</name>
</gene>
<sequence length="165" mass="18577">MEQIQRINLGPTDLSTGGTSAKRLTYVASALFMLGAVFNLIDYYIEGTELARHLLISATHLLAAILFFFKNRFELSSTSKYAPHLMVYGEGLGIKTTVFSKAEFFTWDEIVQIELGSTKIGVKMKESQRLIYYKHQMQKKSALEQTKRTIEAVTASKGIEVKKIS</sequence>
<dbReference type="STRING" id="1028.SAMN05661096_02992"/>
<keyword evidence="1" id="KW-0472">Membrane</keyword>
<feature type="transmembrane region" description="Helical" evidence="1">
    <location>
        <begin position="51"/>
        <end position="69"/>
    </location>
</feature>
<evidence type="ECO:0000313" key="3">
    <source>
        <dbReference type="Proteomes" id="UP000193804"/>
    </source>
</evidence>
<reference evidence="3" key="1">
    <citation type="submission" date="2017-04" db="EMBL/GenBank/DDBJ databases">
        <authorList>
            <person name="Varghese N."/>
            <person name="Submissions S."/>
        </authorList>
    </citation>
    <scope>NUCLEOTIDE SEQUENCE [LARGE SCALE GENOMIC DNA]</scope>
    <source>
        <strain evidence="3">DSM 4125</strain>
    </source>
</reference>
<accession>A0A1X7KQ17</accession>
<evidence type="ECO:0000256" key="1">
    <source>
        <dbReference type="SAM" id="Phobius"/>
    </source>
</evidence>
<proteinExistence type="predicted"/>
<dbReference type="RefSeq" id="WP_085518144.1">
    <property type="nucleotide sequence ID" value="NZ_FXAW01000006.1"/>
</dbReference>
<organism evidence="2 3">
    <name type="scientific">Marivirga sericea</name>
    <dbReference type="NCBI Taxonomy" id="1028"/>
    <lineage>
        <taxon>Bacteria</taxon>
        <taxon>Pseudomonadati</taxon>
        <taxon>Bacteroidota</taxon>
        <taxon>Cytophagia</taxon>
        <taxon>Cytophagales</taxon>
        <taxon>Marivirgaceae</taxon>
        <taxon>Marivirga</taxon>
    </lineage>
</organism>
<keyword evidence="1" id="KW-1133">Transmembrane helix</keyword>
<dbReference type="AlphaFoldDB" id="A0A1X7KQ17"/>
<dbReference type="Proteomes" id="UP000193804">
    <property type="component" value="Unassembled WGS sequence"/>
</dbReference>
<keyword evidence="3" id="KW-1185">Reference proteome</keyword>
<evidence type="ECO:0000313" key="2">
    <source>
        <dbReference type="EMBL" id="SMG43214.1"/>
    </source>
</evidence>
<feature type="transmembrane region" description="Helical" evidence="1">
    <location>
        <begin position="24"/>
        <end position="45"/>
    </location>
</feature>
<dbReference type="EMBL" id="FXAW01000006">
    <property type="protein sequence ID" value="SMG43214.1"/>
    <property type="molecule type" value="Genomic_DNA"/>
</dbReference>